<dbReference type="STRING" id="1416801.SAMN05192553_11632"/>
<sequence>MQPLKMKTYKAKKGRLVQGILLVLLVLPLAYGFLGTKPMKEKLRRVIPLAAPALFIIWPYVATRYQIRGHSFYYKSGYIKGEIDIGSIRTIHKGKTRWVGVKPALATGGLIVEYNRYDDVYIAPEDSESLIADLLAINPNIQVIPRGRDT</sequence>
<dbReference type="OrthoDB" id="1437824at2"/>
<gene>
    <name evidence="3" type="ORF">SAMN05192553_11632</name>
</gene>
<protein>
    <submittedName>
        <fullName evidence="3">PH domain-containing protein</fullName>
    </submittedName>
</protein>
<feature type="domain" description="Uncharacterized protein YyaB-like PH" evidence="2">
    <location>
        <begin position="63"/>
        <end position="138"/>
    </location>
</feature>
<reference evidence="4" key="1">
    <citation type="submission" date="2016-10" db="EMBL/GenBank/DDBJ databases">
        <authorList>
            <person name="Varghese N."/>
            <person name="Submissions S."/>
        </authorList>
    </citation>
    <scope>NUCLEOTIDE SEQUENCE [LARGE SCALE GENOMIC DNA]</scope>
    <source>
        <strain evidence="4">IBRC-M 10761</strain>
    </source>
</reference>
<dbReference type="GO" id="GO:0030153">
    <property type="term" value="P:bacteriocin immunity"/>
    <property type="evidence" value="ECO:0007669"/>
    <property type="project" value="InterPro"/>
</dbReference>
<organism evidence="3 4">
    <name type="scientific">Cyclobacterium xiamenense</name>
    <dbReference type="NCBI Taxonomy" id="1297121"/>
    <lineage>
        <taxon>Bacteria</taxon>
        <taxon>Pseudomonadati</taxon>
        <taxon>Bacteroidota</taxon>
        <taxon>Cytophagia</taxon>
        <taxon>Cytophagales</taxon>
        <taxon>Cyclobacteriaceae</taxon>
        <taxon>Cyclobacterium</taxon>
    </lineage>
</organism>
<accession>A0A1H7BW83</accession>
<keyword evidence="4" id="KW-1185">Reference proteome</keyword>
<evidence type="ECO:0000313" key="4">
    <source>
        <dbReference type="Proteomes" id="UP000199403"/>
    </source>
</evidence>
<evidence type="ECO:0000259" key="2">
    <source>
        <dbReference type="Pfam" id="PF06713"/>
    </source>
</evidence>
<keyword evidence="1" id="KW-0472">Membrane</keyword>
<dbReference type="InterPro" id="IPR009589">
    <property type="entry name" value="PH_YyaB-like"/>
</dbReference>
<dbReference type="Pfam" id="PF06713">
    <property type="entry name" value="bPH_4"/>
    <property type="match status" value="1"/>
</dbReference>
<keyword evidence="1" id="KW-0812">Transmembrane</keyword>
<name>A0A1H7BW83_9BACT</name>
<feature type="transmembrane region" description="Helical" evidence="1">
    <location>
        <begin position="42"/>
        <end position="61"/>
    </location>
</feature>
<dbReference type="AlphaFoldDB" id="A0A1H7BW83"/>
<dbReference type="Proteomes" id="UP000199403">
    <property type="component" value="Unassembled WGS sequence"/>
</dbReference>
<proteinExistence type="predicted"/>
<keyword evidence="1" id="KW-1133">Transmembrane helix</keyword>
<evidence type="ECO:0000313" key="3">
    <source>
        <dbReference type="EMBL" id="SEJ81274.1"/>
    </source>
</evidence>
<dbReference type="EMBL" id="FNZH01000016">
    <property type="protein sequence ID" value="SEJ81274.1"/>
    <property type="molecule type" value="Genomic_DNA"/>
</dbReference>
<evidence type="ECO:0000256" key="1">
    <source>
        <dbReference type="SAM" id="Phobius"/>
    </source>
</evidence>